<dbReference type="EMBL" id="JACHHU010000007">
    <property type="protein sequence ID" value="MBB6542759.1"/>
    <property type="molecule type" value="Genomic_DNA"/>
</dbReference>
<dbReference type="AlphaFoldDB" id="A0A7X0TT42"/>
<keyword evidence="1" id="KW-0732">Signal</keyword>
<protein>
    <recommendedName>
        <fullName evidence="4">EF-hand domain-containing protein</fullName>
    </recommendedName>
</protein>
<dbReference type="Pfam" id="PF19526">
    <property type="entry name" value="Slr4"/>
    <property type="match status" value="1"/>
</dbReference>
<reference evidence="2 3" key="1">
    <citation type="submission" date="2020-08" db="EMBL/GenBank/DDBJ databases">
        <title>Genomic Encyclopedia of Type Strains, Phase IV (KMG-IV): sequencing the most valuable type-strain genomes for metagenomic binning, comparative biology and taxonomic classification.</title>
        <authorList>
            <person name="Goeker M."/>
        </authorList>
    </citation>
    <scope>NUCLEOTIDE SEQUENCE [LARGE SCALE GENOMIC DNA]</scope>
    <source>
        <strain evidence="2 3">DSM 26287</strain>
    </source>
</reference>
<dbReference type="InterPro" id="IPR018247">
    <property type="entry name" value="EF_Hand_1_Ca_BS"/>
</dbReference>
<dbReference type="Proteomes" id="UP000537141">
    <property type="component" value="Unassembled WGS sequence"/>
</dbReference>
<feature type="signal peptide" evidence="1">
    <location>
        <begin position="1"/>
        <end position="21"/>
    </location>
</feature>
<dbReference type="InterPro" id="IPR045689">
    <property type="entry name" value="Slr4"/>
</dbReference>
<dbReference type="CDD" id="cd22554">
    <property type="entry name" value="Slr4-like"/>
    <property type="match status" value="1"/>
</dbReference>
<evidence type="ECO:0000313" key="2">
    <source>
        <dbReference type="EMBL" id="MBB6542759.1"/>
    </source>
</evidence>
<dbReference type="PROSITE" id="PS00018">
    <property type="entry name" value="EF_HAND_1"/>
    <property type="match status" value="1"/>
</dbReference>
<accession>A0A7X0TT42</accession>
<evidence type="ECO:0000256" key="1">
    <source>
        <dbReference type="SAM" id="SignalP"/>
    </source>
</evidence>
<evidence type="ECO:0000313" key="3">
    <source>
        <dbReference type="Proteomes" id="UP000537141"/>
    </source>
</evidence>
<keyword evidence="3" id="KW-1185">Reference proteome</keyword>
<feature type="chain" id="PRO_5031523767" description="EF-hand domain-containing protein" evidence="1">
    <location>
        <begin position="22"/>
        <end position="573"/>
    </location>
</feature>
<proteinExistence type="predicted"/>
<comment type="caution">
    <text evidence="2">The sequence shown here is derived from an EMBL/GenBank/DDBJ whole genome shotgun (WGS) entry which is preliminary data.</text>
</comment>
<evidence type="ECO:0008006" key="4">
    <source>
        <dbReference type="Google" id="ProtNLM"/>
    </source>
</evidence>
<name>A0A7X0TT42_9GAMM</name>
<sequence>MFKKTLIAFAITGAVTGMANAAEIVTGHTDTILTGLSVTGTNPGAANCDVAAVELGAILQNSGNAEGGNNDTISDANQTGRADVGSAIMTAADACDASSFETRTTTTVKASIEAAQVGAAQLPGMVIAGIGGYEDESTLTIDIQGAKVDLTKTVAPFLTYNVNGTGPFNVPVLDITENTVRFTVPVGQDIPPLAVITIRDVFLSATGLTGTTVVDIKSKATNTAGLDYDVTDWTPVLELKPQYSAAVSRKFDAIIDVTEKRQSLVPNTIPSLIDALDQDTFVLKVTQEVTAGVGAELAATGGKLSITSQETGGFGWMDTDGDGTITAAEIAASAMLTTTATAGADTLFAGTLDATNTILTYTTSADGSPTPTPSQTLDLEYQLVLDTTALHAAGIGNPLSPYAEAQMFEASFSAFSTAPTVKEMKACDAATGAVCDLDAGEWVLNGSVLTVPYMPFGDNTQVILRHTNTGDQDGKISIRYMIEGSAGNTADTAWVAIPTPLATPSVGGVLDIKNEVMDAIMAHAGTTRGKVAIEITTEAPEGDITVYAAYKVLSEQDRGFVGTFGEHGSSDQN</sequence>
<dbReference type="RefSeq" id="WP_184423570.1">
    <property type="nucleotide sequence ID" value="NZ_AP027362.1"/>
</dbReference>
<organism evidence="2 3">
    <name type="scientific">Thalassotalea piscium</name>
    <dbReference type="NCBI Taxonomy" id="1230533"/>
    <lineage>
        <taxon>Bacteria</taxon>
        <taxon>Pseudomonadati</taxon>
        <taxon>Pseudomonadota</taxon>
        <taxon>Gammaproteobacteria</taxon>
        <taxon>Alteromonadales</taxon>
        <taxon>Colwelliaceae</taxon>
        <taxon>Thalassotalea</taxon>
    </lineage>
</organism>
<gene>
    <name evidence="2" type="ORF">HNQ55_001259</name>
</gene>